<sequence length="84" mass="9528">MEAKEASDPPGPTDPTRRDVTKTQGRKQKLRTPRWPDEAGALERRQSRQFSLSKQSLEEGTVSWKRFTEASPSEVPRSVVVVTF</sequence>
<name>A0A4Z2FIR2_9TELE</name>
<organism evidence="2 3">
    <name type="scientific">Liparis tanakae</name>
    <name type="common">Tanaka's snailfish</name>
    <dbReference type="NCBI Taxonomy" id="230148"/>
    <lineage>
        <taxon>Eukaryota</taxon>
        <taxon>Metazoa</taxon>
        <taxon>Chordata</taxon>
        <taxon>Craniata</taxon>
        <taxon>Vertebrata</taxon>
        <taxon>Euteleostomi</taxon>
        <taxon>Actinopterygii</taxon>
        <taxon>Neopterygii</taxon>
        <taxon>Teleostei</taxon>
        <taxon>Neoteleostei</taxon>
        <taxon>Acanthomorphata</taxon>
        <taxon>Eupercaria</taxon>
        <taxon>Perciformes</taxon>
        <taxon>Cottioidei</taxon>
        <taxon>Cottales</taxon>
        <taxon>Liparidae</taxon>
        <taxon>Liparis</taxon>
    </lineage>
</organism>
<evidence type="ECO:0000256" key="1">
    <source>
        <dbReference type="SAM" id="MobiDB-lite"/>
    </source>
</evidence>
<dbReference type="AlphaFoldDB" id="A0A4Z2FIR2"/>
<comment type="caution">
    <text evidence="2">The sequence shown here is derived from an EMBL/GenBank/DDBJ whole genome shotgun (WGS) entry which is preliminary data.</text>
</comment>
<feature type="compositionally biased region" description="Basic and acidic residues" evidence="1">
    <location>
        <begin position="34"/>
        <end position="46"/>
    </location>
</feature>
<proteinExistence type="predicted"/>
<evidence type="ECO:0000313" key="3">
    <source>
        <dbReference type="Proteomes" id="UP000314294"/>
    </source>
</evidence>
<evidence type="ECO:0000313" key="2">
    <source>
        <dbReference type="EMBL" id="TNN40845.1"/>
    </source>
</evidence>
<protein>
    <submittedName>
        <fullName evidence="2">Uncharacterized protein</fullName>
    </submittedName>
</protein>
<dbReference type="Proteomes" id="UP000314294">
    <property type="component" value="Unassembled WGS sequence"/>
</dbReference>
<reference evidence="2 3" key="1">
    <citation type="submission" date="2019-03" db="EMBL/GenBank/DDBJ databases">
        <title>First draft genome of Liparis tanakae, snailfish: a comprehensive survey of snailfish specific genes.</title>
        <authorList>
            <person name="Kim W."/>
            <person name="Song I."/>
            <person name="Jeong J.-H."/>
            <person name="Kim D."/>
            <person name="Kim S."/>
            <person name="Ryu S."/>
            <person name="Song J.Y."/>
            <person name="Lee S.K."/>
        </authorList>
    </citation>
    <scope>NUCLEOTIDE SEQUENCE [LARGE SCALE GENOMIC DNA]</scope>
    <source>
        <tissue evidence="2">Muscle</tissue>
    </source>
</reference>
<accession>A0A4Z2FIR2</accession>
<feature type="region of interest" description="Disordered" evidence="1">
    <location>
        <begin position="1"/>
        <end position="55"/>
    </location>
</feature>
<gene>
    <name evidence="2" type="ORF">EYF80_048979</name>
</gene>
<keyword evidence="3" id="KW-1185">Reference proteome</keyword>
<dbReference type="EMBL" id="SRLO01001154">
    <property type="protein sequence ID" value="TNN40845.1"/>
    <property type="molecule type" value="Genomic_DNA"/>
</dbReference>